<feature type="domain" description="AAA-ATPase-like" evidence="2">
    <location>
        <begin position="67"/>
        <end position="214"/>
    </location>
</feature>
<evidence type="ECO:0000259" key="2">
    <source>
        <dbReference type="Pfam" id="PF09820"/>
    </source>
</evidence>
<evidence type="ECO:0000313" key="3">
    <source>
        <dbReference type="EMBL" id="KAJ1732079.1"/>
    </source>
</evidence>
<dbReference type="Proteomes" id="UP001143981">
    <property type="component" value="Unassembled WGS sequence"/>
</dbReference>
<evidence type="ECO:0000256" key="1">
    <source>
        <dbReference type="SAM" id="MobiDB-lite"/>
    </source>
</evidence>
<dbReference type="PANTHER" id="PTHR34825:SF1">
    <property type="entry name" value="AAA-ATPASE-LIKE DOMAIN-CONTAINING PROTEIN"/>
    <property type="match status" value="1"/>
</dbReference>
<name>A0A9W7YDH1_9FUNG</name>
<accession>A0A9W7YDH1</accession>
<dbReference type="Pfam" id="PF09820">
    <property type="entry name" value="AAA-ATPase_like"/>
    <property type="match status" value="1"/>
</dbReference>
<protein>
    <recommendedName>
        <fullName evidence="2">AAA-ATPase-like domain-containing protein</fullName>
    </recommendedName>
</protein>
<proteinExistence type="predicted"/>
<reference evidence="3" key="1">
    <citation type="submission" date="2022-07" db="EMBL/GenBank/DDBJ databases">
        <title>Phylogenomic reconstructions and comparative analyses of Kickxellomycotina fungi.</title>
        <authorList>
            <person name="Reynolds N.K."/>
            <person name="Stajich J.E."/>
            <person name="Barry K."/>
            <person name="Grigoriev I.V."/>
            <person name="Crous P."/>
            <person name="Smith M.E."/>
        </authorList>
    </citation>
    <scope>NUCLEOTIDE SEQUENCE</scope>
    <source>
        <strain evidence="3">BCRC 34381</strain>
    </source>
</reference>
<dbReference type="OrthoDB" id="5584915at2759"/>
<dbReference type="AlphaFoldDB" id="A0A9W7YDH1"/>
<sequence>MGGFVVDKSLLCKAFLESHCTAPRVCLPRRFGKSFNLSVLERFFNVVTVHDCPDIGAENPDLDEARRRRERLFAGSLLKQNHPEFFDKHFARYPVIRIDFKLVKERARTKYESLCRSYYDLEPAFDNGDDQWKGRGDRASLLFMHLSKFVAAQHNRQYIVLVDEYDKPLLATLGGDWHSEARGEYLRMLVGVFKDNKYLRAGLIVGVYEFHLSDMGSGSNITSVAMTAGRCSKNPASTEDRIESAPGEGGFAALFAFTKQDVEALAQRVRETSAHVCAYTHEQIIDALTQWYCGYDFGFSHWRYNPVAVVSFLDGLMSTSIEEAAQPYWVRTGCPHSTPRLALNHRFDMLILAPRLLRAFDVGGANVAVRATNKMDCSYGGGYSAASGCDVLDVILDTATYPDNMGQIHTMSDLVMFLLHLGYLTMGKGNAVQIPNTEMHWMWRMVQEIAVHGGNDMTTFNIERERLKDDLYNGDVRELQTTLTKIKDEWMSTAHTYDEHVFAAIIRNIIRIRLDGQPVATKEIRDNNADKDPKFNREKELGKGKPDLAIVIGSDGNNRTEDLLVLVEFKHISKAIKDQPKVTVKKGAKKGAKDKSNNGQIKSDEPLRLAMEALEQIVTRGYVAGFSRYRCQLNIGIAIGPDCIGVQQRLWT</sequence>
<gene>
    <name evidence="3" type="ORF">LPJ61_002218</name>
</gene>
<comment type="caution">
    <text evidence="3">The sequence shown here is derived from an EMBL/GenBank/DDBJ whole genome shotgun (WGS) entry which is preliminary data.</text>
</comment>
<feature type="compositionally biased region" description="Basic and acidic residues" evidence="1">
    <location>
        <begin position="591"/>
        <end position="603"/>
    </location>
</feature>
<dbReference type="EMBL" id="JANBOI010000260">
    <property type="protein sequence ID" value="KAJ1732079.1"/>
    <property type="molecule type" value="Genomic_DNA"/>
</dbReference>
<feature type="region of interest" description="Disordered" evidence="1">
    <location>
        <begin position="583"/>
        <end position="603"/>
    </location>
</feature>
<dbReference type="InterPro" id="IPR018631">
    <property type="entry name" value="AAA-ATPase-like_dom"/>
</dbReference>
<keyword evidence="4" id="KW-1185">Reference proteome</keyword>
<dbReference type="PANTHER" id="PTHR34825">
    <property type="entry name" value="CONSERVED PROTEIN, WITH A WEAK D-GALACTARATE DEHYDRATASE/ALTRONATE HYDROLASE DOMAIN"/>
    <property type="match status" value="1"/>
</dbReference>
<evidence type="ECO:0000313" key="4">
    <source>
        <dbReference type="Proteomes" id="UP001143981"/>
    </source>
</evidence>
<organism evidence="3 4">
    <name type="scientific">Coemansia biformis</name>
    <dbReference type="NCBI Taxonomy" id="1286918"/>
    <lineage>
        <taxon>Eukaryota</taxon>
        <taxon>Fungi</taxon>
        <taxon>Fungi incertae sedis</taxon>
        <taxon>Zoopagomycota</taxon>
        <taxon>Kickxellomycotina</taxon>
        <taxon>Kickxellomycetes</taxon>
        <taxon>Kickxellales</taxon>
        <taxon>Kickxellaceae</taxon>
        <taxon>Coemansia</taxon>
    </lineage>
</organism>